<evidence type="ECO:0000256" key="3">
    <source>
        <dbReference type="ARBA" id="ARBA00022729"/>
    </source>
</evidence>
<evidence type="ECO:0000256" key="5">
    <source>
        <dbReference type="ARBA" id="ARBA00022825"/>
    </source>
</evidence>
<comment type="caution">
    <text evidence="7">The sequence shown here is derived from an EMBL/GenBank/DDBJ whole genome shotgun (WGS) entry which is preliminary data.</text>
</comment>
<keyword evidence="3" id="KW-0732">Signal</keyword>
<evidence type="ECO:0000313" key="8">
    <source>
        <dbReference type="Proteomes" id="UP000028713"/>
    </source>
</evidence>
<dbReference type="STRING" id="236814.IX39_20335"/>
<dbReference type="EMBL" id="JPRP01000006">
    <property type="protein sequence ID" value="KFE97346.1"/>
    <property type="molecule type" value="Genomic_DNA"/>
</dbReference>
<dbReference type="Proteomes" id="UP000028713">
    <property type="component" value="Unassembled WGS sequence"/>
</dbReference>
<name>A0A085YYT3_9FLAO</name>
<proteinExistence type="inferred from homology"/>
<dbReference type="InterPro" id="IPR046880">
    <property type="entry name" value="TPR-S"/>
</dbReference>
<comment type="similarity">
    <text evidence="1 6">Belongs to the peptidase S1B family.</text>
</comment>
<dbReference type="Pfam" id="PF13365">
    <property type="entry name" value="Trypsin_2"/>
    <property type="match status" value="1"/>
</dbReference>
<dbReference type="EC" id="3.4.21.-" evidence="6"/>
<reference evidence="7 8" key="1">
    <citation type="submission" date="2014-07" db="EMBL/GenBank/DDBJ databases">
        <title>Genome of Chryseobacterium formosense LMG 24722.</title>
        <authorList>
            <person name="Pipes S.E."/>
            <person name="Stropko S.J."/>
            <person name="Newman J.D."/>
        </authorList>
    </citation>
    <scope>NUCLEOTIDE SEQUENCE [LARGE SCALE GENOMIC DNA]</scope>
    <source>
        <strain evidence="7 8">LMG 24722</strain>
    </source>
</reference>
<dbReference type="SUPFAM" id="SSF50494">
    <property type="entry name" value="Trypsin-like serine proteases"/>
    <property type="match status" value="1"/>
</dbReference>
<dbReference type="InterPro" id="IPR008256">
    <property type="entry name" value="Peptidase_S1B"/>
</dbReference>
<keyword evidence="2 6" id="KW-0645">Protease</keyword>
<dbReference type="GO" id="GO:0008236">
    <property type="term" value="F:serine-type peptidase activity"/>
    <property type="evidence" value="ECO:0007669"/>
    <property type="project" value="UniProtKB-KW"/>
</dbReference>
<dbReference type="Pfam" id="PF20308">
    <property type="entry name" value="TPR-S"/>
    <property type="match status" value="1"/>
</dbReference>
<evidence type="ECO:0000313" key="7">
    <source>
        <dbReference type="EMBL" id="KFE97346.1"/>
    </source>
</evidence>
<evidence type="ECO:0000256" key="2">
    <source>
        <dbReference type="ARBA" id="ARBA00022670"/>
    </source>
</evidence>
<keyword evidence="8" id="KW-1185">Reference proteome</keyword>
<dbReference type="Gene3D" id="2.40.10.10">
    <property type="entry name" value="Trypsin-like serine proteases"/>
    <property type="match status" value="2"/>
</dbReference>
<dbReference type="InterPro" id="IPR009003">
    <property type="entry name" value="Peptidase_S1_PA"/>
</dbReference>
<dbReference type="GO" id="GO:0006508">
    <property type="term" value="P:proteolysis"/>
    <property type="evidence" value="ECO:0007669"/>
    <property type="project" value="UniProtKB-KW"/>
</dbReference>
<dbReference type="OrthoDB" id="9770276at2"/>
<dbReference type="AlphaFoldDB" id="A0A085YYT3"/>
<dbReference type="InterPro" id="IPR043504">
    <property type="entry name" value="Peptidase_S1_PA_chymotrypsin"/>
</dbReference>
<dbReference type="RefSeq" id="WP_034679743.1">
    <property type="nucleotide sequence ID" value="NZ_FPAP01000008.1"/>
</dbReference>
<dbReference type="eggNOG" id="COG3591">
    <property type="taxonomic scope" value="Bacteria"/>
</dbReference>
<evidence type="ECO:0000256" key="4">
    <source>
        <dbReference type="ARBA" id="ARBA00022801"/>
    </source>
</evidence>
<gene>
    <name evidence="7" type="ORF">IX39_20335</name>
</gene>
<organism evidence="7 8">
    <name type="scientific">Chryseobacterium formosense</name>
    <dbReference type="NCBI Taxonomy" id="236814"/>
    <lineage>
        <taxon>Bacteria</taxon>
        <taxon>Pseudomonadati</taxon>
        <taxon>Bacteroidota</taxon>
        <taxon>Flavobacteriia</taxon>
        <taxon>Flavobacteriales</taxon>
        <taxon>Weeksellaceae</taxon>
        <taxon>Chryseobacterium group</taxon>
        <taxon>Chryseobacterium</taxon>
    </lineage>
</organism>
<keyword evidence="5 6" id="KW-0720">Serine protease</keyword>
<accession>A0A085YYT3</accession>
<evidence type="ECO:0000256" key="1">
    <source>
        <dbReference type="ARBA" id="ARBA00008764"/>
    </source>
</evidence>
<dbReference type="PRINTS" id="PR00839">
    <property type="entry name" value="V8PROTEASE"/>
</dbReference>
<sequence length="570" mass="64820">METTSKKYLDQIRKELNEFDWAAATITCTNLIEEIFSTEITYEIDDFFQIMKQLRRKRRFALMVRLGDALSITSRTNFSIRNLYAQSLIEQGYFTSGISVLEKLELEMNSNGKNSTQEYFETQGILGRAYKQLFIRTGYSKSETAVKFLEKSIEYYIQVYKNDSKIHTWHGINAVALLAMAERHKILSISSLGDYEVLAKEILSNIEEKENKSTADAWHFATASECCLALKDYDEALKWLAGYSSQEDCDAFELASTLRQFEEVWELSMDEKSGQILMPLLRAELLRRSGGEFEMDPEDIRKELSLAKKVTSQYENLVEEDTGYSHSKSKLEKVFGEDSFRTYKWYMQGAARCLAVARIGLDSSRGEGTGFLVKGNSLHESLGEELFLLTNSHVISDDPLEKALSPKEAIVIFEVLNPNLEFKLSEIVWSSPSTELDASLVRFSVQDNQKLVELTKNIEWYPLTDTLPLGEDQKVYIIGHPRGGTLQLSFQDNHLLDHQDPLIHYRTPTDNGSSGSPIFNRTWMLLGLHHAGSDEMQCLNGKEGNYSANEGIYIQAIIAALSKKLDPKTD</sequence>
<keyword evidence="4 6" id="KW-0378">Hydrolase</keyword>
<protein>
    <recommendedName>
        <fullName evidence="6">Serine protease</fullName>
        <ecNumber evidence="6">3.4.21.-</ecNumber>
    </recommendedName>
</protein>
<evidence type="ECO:0000256" key="6">
    <source>
        <dbReference type="RuleBase" id="RU004296"/>
    </source>
</evidence>